<reference evidence="1 2" key="1">
    <citation type="journal article" date="2022" name="bioRxiv">
        <title>Genomics of Preaxostyla Flagellates Illuminates Evolutionary Transitions and the Path Towards Mitochondrial Loss.</title>
        <authorList>
            <person name="Novak L.V.F."/>
            <person name="Treitli S.C."/>
            <person name="Pyrih J."/>
            <person name="Halakuc P."/>
            <person name="Pipaliya S.V."/>
            <person name="Vacek V."/>
            <person name="Brzon O."/>
            <person name="Soukal P."/>
            <person name="Eme L."/>
            <person name="Dacks J.B."/>
            <person name="Karnkowska A."/>
            <person name="Elias M."/>
            <person name="Hampl V."/>
        </authorList>
    </citation>
    <scope>NUCLEOTIDE SEQUENCE [LARGE SCALE GENOMIC DNA]</scope>
    <source>
        <strain evidence="1">NAU3</strain>
        <tissue evidence="1">Gut</tissue>
    </source>
</reference>
<organism evidence="1 2">
    <name type="scientific">Blattamonas nauphoetae</name>
    <dbReference type="NCBI Taxonomy" id="2049346"/>
    <lineage>
        <taxon>Eukaryota</taxon>
        <taxon>Metamonada</taxon>
        <taxon>Preaxostyla</taxon>
        <taxon>Oxymonadida</taxon>
        <taxon>Blattamonas</taxon>
    </lineage>
</organism>
<accession>A0ABQ9YDJ4</accession>
<dbReference type="EMBL" id="JARBJD010000014">
    <property type="protein sequence ID" value="KAK2961785.1"/>
    <property type="molecule type" value="Genomic_DNA"/>
</dbReference>
<keyword evidence="2" id="KW-1185">Reference proteome</keyword>
<dbReference type="SUPFAM" id="SSF51126">
    <property type="entry name" value="Pectin lyase-like"/>
    <property type="match status" value="1"/>
</dbReference>
<dbReference type="InterPro" id="IPR011050">
    <property type="entry name" value="Pectin_lyase_fold/virulence"/>
</dbReference>
<name>A0ABQ9YDJ4_9EUKA</name>
<gene>
    <name evidence="1" type="ORF">BLNAU_3222</name>
</gene>
<protein>
    <submittedName>
        <fullName evidence="1">Uncharacterized protein</fullName>
    </submittedName>
</protein>
<sequence>MWLIDVRNSTLCMTSWYLDAGKPGCSVYLVTSSDLTISGSEIVSNVECSAFVVTGVVDGHSSEIQIIRTSHKSKWEVVLPLIDTSDNQQKWGDGMESKNSDNADSKSFGRVSICGVGLRMLSQHFALGTGPLFSFISLRTAIGDESGGKHSWNMTSSSRMSLGTQLFGSGVSQRVVGSCVAESTNHDSGTGMLSPNLGGNLMCLNTSFSSCIRTGNDDKDFQHKNFTQTSDPGRFVLEFTSDVTSVTFTLCTFNTMTVSITSDGGAAVSLYKSSCSLIINKCFFHKCTCTGNGGDGGAIYCSFWDSRACPVSISHSSFTQCAADDCGGSLCFLYTESLFLDYCFFDCSTADYDGAAIVESSAQVSISNTAFVDCSSNTRAGALSIFYPASLSLSFCQFRGCSSTTYPKGEDIYFDAKSTRITSDMIQSCDTTSATPNVYFEGDSFSDSSRVPQIGTTPTVNSVVVTIDNSQATVVVETQEAIKGTLSVLLNGSIVPRLVHVVFGDKQTPSTVGTAVVSSGPNGILPSATYTPHKNSFATDLFPPPTVRTADAPLKDWNTTGIVVKGVSFWEGSYWMEVEKGEKKWNITLVRSDSRTLTGTAPLYPSTAKGRLEWATEYKVTKVMWIPKDKQAEEEVTLWDTITFTTPAEPPRIEGAGCSLNGLKDVVIVELNGRALSSSDLIVVISGSSGQISSSGGLFNVTSTKCFVNFSIGLSEDDSHVVFGGRYDLLSVGSGSSSLVVNSGLFIDVPYPPRIASIVVPEDVSASTFDLSVSGEYLPSGKTFTVTLTTDYTFEISFGSAIAGTSTVKIGGSGQVQFDTTYTIKSIILSESGKEDEHILFSELSFKTPRGPTLSSISCDFDPSDPDSVKVSFSTERMPSVDFKLALENVDSPSETVELTITSSALSSGFVVVKVYKQTGTLNYGTNYRMTKMWSGNVVVVLANRLFSTPPEPIRITSASCSLGGVQEKSALVTLKGVKLGGGKEFNVTVRRMVGSAASGEDILLSGTLSGAASSTEHIHSVEIFGVSNAPLSFDTTYLITQFDVKDSISTVDADATFIVPAEPSRLTSLDASLQYSAD</sequence>
<proteinExistence type="predicted"/>
<evidence type="ECO:0000313" key="2">
    <source>
        <dbReference type="Proteomes" id="UP001281761"/>
    </source>
</evidence>
<comment type="caution">
    <text evidence="1">The sequence shown here is derived from an EMBL/GenBank/DDBJ whole genome shotgun (WGS) entry which is preliminary data.</text>
</comment>
<dbReference type="Proteomes" id="UP001281761">
    <property type="component" value="Unassembled WGS sequence"/>
</dbReference>
<evidence type="ECO:0000313" key="1">
    <source>
        <dbReference type="EMBL" id="KAK2961785.1"/>
    </source>
</evidence>